<accession>A0A2T8F4I6</accession>
<comment type="caution">
    <text evidence="10">The sequence shown here is derived from an EMBL/GenBank/DDBJ whole genome shotgun (WGS) entry which is preliminary data.</text>
</comment>
<proteinExistence type="predicted"/>
<gene>
    <name evidence="10" type="ORF">DDE18_22370</name>
</gene>
<dbReference type="InterPro" id="IPR011009">
    <property type="entry name" value="Kinase-like_dom_sf"/>
</dbReference>
<dbReference type="Gene3D" id="1.10.510.10">
    <property type="entry name" value="Transferase(Phosphotransferase) domain 1"/>
    <property type="match status" value="1"/>
</dbReference>
<dbReference type="InterPro" id="IPR017441">
    <property type="entry name" value="Protein_kinase_ATP_BS"/>
</dbReference>
<dbReference type="CDD" id="cd14014">
    <property type="entry name" value="STKc_PknB_like"/>
    <property type="match status" value="1"/>
</dbReference>
<evidence type="ECO:0000256" key="6">
    <source>
        <dbReference type="ARBA" id="ARBA00022840"/>
    </source>
</evidence>
<dbReference type="InterPro" id="IPR000719">
    <property type="entry name" value="Prot_kinase_dom"/>
</dbReference>
<evidence type="ECO:0000313" key="10">
    <source>
        <dbReference type="EMBL" id="PVG80607.1"/>
    </source>
</evidence>
<feature type="region of interest" description="Disordered" evidence="8">
    <location>
        <begin position="359"/>
        <end position="405"/>
    </location>
</feature>
<feature type="compositionally biased region" description="Low complexity" evidence="8">
    <location>
        <begin position="365"/>
        <end position="396"/>
    </location>
</feature>
<dbReference type="Pfam" id="PF00069">
    <property type="entry name" value="Pkinase"/>
    <property type="match status" value="1"/>
</dbReference>
<keyword evidence="3" id="KW-0808">Transferase</keyword>
<dbReference type="InterPro" id="IPR008271">
    <property type="entry name" value="Ser/Thr_kinase_AS"/>
</dbReference>
<feature type="region of interest" description="Disordered" evidence="8">
    <location>
        <begin position="272"/>
        <end position="329"/>
    </location>
</feature>
<dbReference type="SUPFAM" id="SSF56112">
    <property type="entry name" value="Protein kinase-like (PK-like)"/>
    <property type="match status" value="1"/>
</dbReference>
<dbReference type="GO" id="GO:0004674">
    <property type="term" value="F:protein serine/threonine kinase activity"/>
    <property type="evidence" value="ECO:0007669"/>
    <property type="project" value="UniProtKB-KW"/>
</dbReference>
<dbReference type="SMART" id="SM00220">
    <property type="entry name" value="S_TKc"/>
    <property type="match status" value="1"/>
</dbReference>
<name>A0A2T8F4I6_9ACTN</name>
<evidence type="ECO:0000313" key="11">
    <source>
        <dbReference type="Proteomes" id="UP000246018"/>
    </source>
</evidence>
<protein>
    <recommendedName>
        <fullName evidence="1">non-specific serine/threonine protein kinase</fullName>
        <ecNumber evidence="1">2.7.11.1</ecNumber>
    </recommendedName>
</protein>
<sequence length="500" mass="53220">MRLESTEGHNVIAGRYTLLREIGHGGMGAVHLARDEVLDREVAVKRIGMVPGADSPDLARVEREARLAAQINHPHVVAVFDLVEHEGHHWLVMEYVAGETLADRIKRTGPLGQREAAQVLWQAADALAAAHSAGIVHRDVKPSNILIGADGHAKLADFGIARAQADATLTQTGMVTGSPAYIAPEVASGHLAEAAADVWSLGATLFHALAGRPPYDVSENLIGGLYQIVNEEPPRLAGAGRLGLVLEATMERQVDARWPMLRVRDALAEVANDPTTPTLPLSPGAGPDRSAASVAGAATETMRPVPAAAPTEPQPTESPSPPPPTSGRRGSLLPALLLVATLLLAAGLGWAWWQGRTVEPDPEAQPSGTQRSTQSSPSSPTETPSPTESPSPTETPSRARTEQGMRDFITTYLATVTSDPRATYAMLTPEFQAASGYFEDYSAFWGNIRSASPREVEVDPEGLTVSYQVDYVHQDGSRTTDDVSLQLVRQDDGYLIAGES</sequence>
<keyword evidence="11" id="KW-1185">Reference proteome</keyword>
<dbReference type="GO" id="GO:0005524">
    <property type="term" value="F:ATP binding"/>
    <property type="evidence" value="ECO:0007669"/>
    <property type="project" value="UniProtKB-UniRule"/>
</dbReference>
<evidence type="ECO:0000256" key="8">
    <source>
        <dbReference type="SAM" id="MobiDB-lite"/>
    </source>
</evidence>
<dbReference type="PROSITE" id="PS50011">
    <property type="entry name" value="PROTEIN_KINASE_DOM"/>
    <property type="match status" value="1"/>
</dbReference>
<evidence type="ECO:0000256" key="2">
    <source>
        <dbReference type="ARBA" id="ARBA00022527"/>
    </source>
</evidence>
<dbReference type="EC" id="2.7.11.1" evidence="1"/>
<dbReference type="Gene3D" id="3.30.200.20">
    <property type="entry name" value="Phosphorylase Kinase, domain 1"/>
    <property type="match status" value="1"/>
</dbReference>
<dbReference type="PROSITE" id="PS00108">
    <property type="entry name" value="PROTEIN_KINASE_ST"/>
    <property type="match status" value="1"/>
</dbReference>
<dbReference type="PROSITE" id="PS00107">
    <property type="entry name" value="PROTEIN_KINASE_ATP"/>
    <property type="match status" value="1"/>
</dbReference>
<evidence type="ECO:0000256" key="4">
    <source>
        <dbReference type="ARBA" id="ARBA00022741"/>
    </source>
</evidence>
<evidence type="ECO:0000256" key="5">
    <source>
        <dbReference type="ARBA" id="ARBA00022777"/>
    </source>
</evidence>
<reference evidence="10 11" key="1">
    <citation type="submission" date="2018-04" db="EMBL/GenBank/DDBJ databases">
        <title>Genome of Nocardioides gansuensis WSJ-1.</title>
        <authorList>
            <person name="Wu S."/>
            <person name="Wang G."/>
        </authorList>
    </citation>
    <scope>NUCLEOTIDE SEQUENCE [LARGE SCALE GENOMIC DNA]</scope>
    <source>
        <strain evidence="10 11">WSJ-1</strain>
    </source>
</reference>
<keyword evidence="6 7" id="KW-0067">ATP-binding</keyword>
<feature type="binding site" evidence="7">
    <location>
        <position position="45"/>
    </location>
    <ligand>
        <name>ATP</name>
        <dbReference type="ChEBI" id="CHEBI:30616"/>
    </ligand>
</feature>
<evidence type="ECO:0000259" key="9">
    <source>
        <dbReference type="PROSITE" id="PS50011"/>
    </source>
</evidence>
<evidence type="ECO:0000256" key="3">
    <source>
        <dbReference type="ARBA" id="ARBA00022679"/>
    </source>
</evidence>
<evidence type="ECO:0000256" key="1">
    <source>
        <dbReference type="ARBA" id="ARBA00012513"/>
    </source>
</evidence>
<keyword evidence="4 7" id="KW-0547">Nucleotide-binding</keyword>
<keyword evidence="2 10" id="KW-0723">Serine/threonine-protein kinase</keyword>
<dbReference type="PANTHER" id="PTHR43289">
    <property type="entry name" value="MITOGEN-ACTIVATED PROTEIN KINASE KINASE KINASE 20-RELATED"/>
    <property type="match status" value="1"/>
</dbReference>
<feature type="domain" description="Protein kinase" evidence="9">
    <location>
        <begin position="16"/>
        <end position="279"/>
    </location>
</feature>
<dbReference type="Proteomes" id="UP000246018">
    <property type="component" value="Unassembled WGS sequence"/>
</dbReference>
<feature type="compositionally biased region" description="Pro residues" evidence="8">
    <location>
        <begin position="312"/>
        <end position="325"/>
    </location>
</feature>
<keyword evidence="5 10" id="KW-0418">Kinase</keyword>
<evidence type="ECO:0000256" key="7">
    <source>
        <dbReference type="PROSITE-ProRule" id="PRU10141"/>
    </source>
</evidence>
<organism evidence="10 11">
    <name type="scientific">Nocardioides gansuensis</name>
    <dbReference type="NCBI Taxonomy" id="2138300"/>
    <lineage>
        <taxon>Bacteria</taxon>
        <taxon>Bacillati</taxon>
        <taxon>Actinomycetota</taxon>
        <taxon>Actinomycetes</taxon>
        <taxon>Propionibacteriales</taxon>
        <taxon>Nocardioidaceae</taxon>
        <taxon>Nocardioides</taxon>
    </lineage>
</organism>
<dbReference type="AlphaFoldDB" id="A0A2T8F4I6"/>
<dbReference type="EMBL" id="QDGZ01000019">
    <property type="protein sequence ID" value="PVG80607.1"/>
    <property type="molecule type" value="Genomic_DNA"/>
</dbReference>
<dbReference type="PANTHER" id="PTHR43289:SF6">
    <property type="entry name" value="SERINE_THREONINE-PROTEIN KINASE NEKL-3"/>
    <property type="match status" value="1"/>
</dbReference>